<protein>
    <submittedName>
        <fullName evidence="5">Ceramidse_alk_C domain-containing protein</fullName>
    </submittedName>
</protein>
<organism evidence="5">
    <name type="scientific">Echinostoma caproni</name>
    <dbReference type="NCBI Taxonomy" id="27848"/>
    <lineage>
        <taxon>Eukaryota</taxon>
        <taxon>Metazoa</taxon>
        <taxon>Spiralia</taxon>
        <taxon>Lophotrochozoa</taxon>
        <taxon>Platyhelminthes</taxon>
        <taxon>Trematoda</taxon>
        <taxon>Digenea</taxon>
        <taxon>Plagiorchiida</taxon>
        <taxon>Echinostomata</taxon>
        <taxon>Echinostomatoidea</taxon>
        <taxon>Echinostomatidae</taxon>
        <taxon>Echinostoma</taxon>
    </lineage>
</organism>
<feature type="domain" description="Neutral/alkaline non-lysosomal ceramidase C-terminal" evidence="2">
    <location>
        <begin position="99"/>
        <end position="166"/>
    </location>
</feature>
<keyword evidence="4" id="KW-1185">Reference proteome</keyword>
<accession>A0A183ARQ5</accession>
<gene>
    <name evidence="3" type="ORF">ECPE_LOCUS9640</name>
</gene>
<proteinExistence type="predicted"/>
<dbReference type="OrthoDB" id="191371at2759"/>
<dbReference type="InterPro" id="IPR006823">
    <property type="entry name" value="Ceramidase_alk"/>
</dbReference>
<dbReference type="GO" id="GO:0042759">
    <property type="term" value="P:long-chain fatty acid biosynthetic process"/>
    <property type="evidence" value="ECO:0007669"/>
    <property type="project" value="TreeGrafter"/>
</dbReference>
<evidence type="ECO:0000313" key="5">
    <source>
        <dbReference type="WBParaSite" id="ECPE_0000967001-mRNA-1"/>
    </source>
</evidence>
<dbReference type="Proteomes" id="UP000272942">
    <property type="component" value="Unassembled WGS sequence"/>
</dbReference>
<dbReference type="EMBL" id="UZAN01047726">
    <property type="protein sequence ID" value="VDP85724.1"/>
    <property type="molecule type" value="Genomic_DNA"/>
</dbReference>
<dbReference type="GO" id="GO:0046514">
    <property type="term" value="P:ceramide catabolic process"/>
    <property type="evidence" value="ECO:0007669"/>
    <property type="project" value="InterPro"/>
</dbReference>
<dbReference type="PANTHER" id="PTHR12670:SF1">
    <property type="entry name" value="NEUTRAL CERAMIDASE"/>
    <property type="match status" value="1"/>
</dbReference>
<dbReference type="Pfam" id="PF17048">
    <property type="entry name" value="Ceramidse_alk_C"/>
    <property type="match status" value="1"/>
</dbReference>
<dbReference type="GO" id="GO:0017040">
    <property type="term" value="F:N-acylsphingosine amidohydrolase activity"/>
    <property type="evidence" value="ECO:0007669"/>
    <property type="project" value="InterPro"/>
</dbReference>
<name>A0A183ARQ5_9TREM</name>
<dbReference type="PANTHER" id="PTHR12670">
    <property type="entry name" value="CERAMIDASE"/>
    <property type="match status" value="1"/>
</dbReference>
<dbReference type="GO" id="GO:0005576">
    <property type="term" value="C:extracellular region"/>
    <property type="evidence" value="ECO:0007669"/>
    <property type="project" value="TreeGrafter"/>
</dbReference>
<reference evidence="5" key="1">
    <citation type="submission" date="2016-06" db="UniProtKB">
        <authorList>
            <consortium name="WormBaseParasite"/>
        </authorList>
    </citation>
    <scope>IDENTIFICATION</scope>
</reference>
<evidence type="ECO:0000313" key="4">
    <source>
        <dbReference type="Proteomes" id="UP000272942"/>
    </source>
</evidence>
<reference evidence="3 4" key="2">
    <citation type="submission" date="2018-11" db="EMBL/GenBank/DDBJ databases">
        <authorList>
            <consortium name="Pathogen Informatics"/>
        </authorList>
    </citation>
    <scope>NUCLEOTIDE SEQUENCE [LARGE SCALE GENOMIC DNA]</scope>
    <source>
        <strain evidence="3 4">Egypt</strain>
    </source>
</reference>
<dbReference type="WBParaSite" id="ECPE_0000967001-mRNA-1">
    <property type="protein sequence ID" value="ECPE_0000967001-mRNA-1"/>
    <property type="gene ID" value="ECPE_0000967001"/>
</dbReference>
<evidence type="ECO:0000259" key="2">
    <source>
        <dbReference type="Pfam" id="PF17048"/>
    </source>
</evidence>
<dbReference type="GO" id="GO:0016020">
    <property type="term" value="C:membrane"/>
    <property type="evidence" value="ECO:0007669"/>
    <property type="project" value="GOC"/>
</dbReference>
<evidence type="ECO:0000313" key="3">
    <source>
        <dbReference type="EMBL" id="VDP85724.1"/>
    </source>
</evidence>
<sequence length="196" mass="22028">MGLIRSDAQTQRREVRRETMLTATRNEQVDNYGPTDSPQLTGKISTECYYVGAVDQRISRRDRVKPVGMARGKRGNLQRYEGASTIYGPLSLPAYVSQFKKLAAALIQNTPLPPGPKPSNFGEKVPSFLPGVLFDNPHFGTQFGDVLVQPQEIYTDVSFAVVSFLSLFHYFTYMSQTDQMCQFSIMLKQALPENFT</sequence>
<evidence type="ECO:0000256" key="1">
    <source>
        <dbReference type="SAM" id="MobiDB-lite"/>
    </source>
</evidence>
<feature type="compositionally biased region" description="Basic and acidic residues" evidence="1">
    <location>
        <begin position="10"/>
        <end position="19"/>
    </location>
</feature>
<dbReference type="InterPro" id="IPR031331">
    <property type="entry name" value="NEUT/ALK_ceramidase_C"/>
</dbReference>
<feature type="region of interest" description="Disordered" evidence="1">
    <location>
        <begin position="1"/>
        <end position="40"/>
    </location>
</feature>
<dbReference type="AlphaFoldDB" id="A0A183ARQ5"/>
<dbReference type="GO" id="GO:0046512">
    <property type="term" value="P:sphingosine biosynthetic process"/>
    <property type="evidence" value="ECO:0007669"/>
    <property type="project" value="TreeGrafter"/>
</dbReference>